<evidence type="ECO:0000313" key="3">
    <source>
        <dbReference type="Proteomes" id="UP000724874"/>
    </source>
</evidence>
<name>A0A9P5NU88_GYMJU</name>
<evidence type="ECO:0000256" key="1">
    <source>
        <dbReference type="SAM" id="MobiDB-lite"/>
    </source>
</evidence>
<organism evidence="2 3">
    <name type="scientific">Gymnopilus junonius</name>
    <name type="common">Spectacular rustgill mushroom</name>
    <name type="synonym">Gymnopilus spectabilis subsp. junonius</name>
    <dbReference type="NCBI Taxonomy" id="109634"/>
    <lineage>
        <taxon>Eukaryota</taxon>
        <taxon>Fungi</taxon>
        <taxon>Dikarya</taxon>
        <taxon>Basidiomycota</taxon>
        <taxon>Agaricomycotina</taxon>
        <taxon>Agaricomycetes</taxon>
        <taxon>Agaricomycetidae</taxon>
        <taxon>Agaricales</taxon>
        <taxon>Agaricineae</taxon>
        <taxon>Hymenogastraceae</taxon>
        <taxon>Gymnopilus</taxon>
    </lineage>
</organism>
<feature type="compositionally biased region" description="Polar residues" evidence="1">
    <location>
        <begin position="438"/>
        <end position="448"/>
    </location>
</feature>
<feature type="compositionally biased region" description="Basic and acidic residues" evidence="1">
    <location>
        <begin position="425"/>
        <end position="434"/>
    </location>
</feature>
<dbReference type="EMBL" id="JADNYJ010000018">
    <property type="protein sequence ID" value="KAF8906556.1"/>
    <property type="molecule type" value="Genomic_DNA"/>
</dbReference>
<feature type="compositionally biased region" description="Basic and acidic residues" evidence="1">
    <location>
        <begin position="97"/>
        <end position="110"/>
    </location>
</feature>
<gene>
    <name evidence="2" type="ORF">CPB84DRAFT_1770080</name>
</gene>
<accession>A0A9P5NU88</accession>
<protein>
    <submittedName>
        <fullName evidence="2">Uncharacterized protein</fullName>
    </submittedName>
</protein>
<keyword evidence="3" id="KW-1185">Reference proteome</keyword>
<dbReference type="AlphaFoldDB" id="A0A9P5NU88"/>
<proteinExistence type="predicted"/>
<reference evidence="2" key="1">
    <citation type="submission" date="2020-11" db="EMBL/GenBank/DDBJ databases">
        <authorList>
            <consortium name="DOE Joint Genome Institute"/>
            <person name="Ahrendt S."/>
            <person name="Riley R."/>
            <person name="Andreopoulos W."/>
            <person name="LaButti K."/>
            <person name="Pangilinan J."/>
            <person name="Ruiz-duenas F.J."/>
            <person name="Barrasa J.M."/>
            <person name="Sanchez-Garcia M."/>
            <person name="Camarero S."/>
            <person name="Miyauchi S."/>
            <person name="Serrano A."/>
            <person name="Linde D."/>
            <person name="Babiker R."/>
            <person name="Drula E."/>
            <person name="Ayuso-Fernandez I."/>
            <person name="Pacheco R."/>
            <person name="Padilla G."/>
            <person name="Ferreira P."/>
            <person name="Barriuso J."/>
            <person name="Kellner H."/>
            <person name="Castanera R."/>
            <person name="Alfaro M."/>
            <person name="Ramirez L."/>
            <person name="Pisabarro A.G."/>
            <person name="Kuo A."/>
            <person name="Tritt A."/>
            <person name="Lipzen A."/>
            <person name="He G."/>
            <person name="Yan M."/>
            <person name="Ng V."/>
            <person name="Cullen D."/>
            <person name="Martin F."/>
            <person name="Rosso M.-N."/>
            <person name="Henrissat B."/>
            <person name="Hibbett D."/>
            <person name="Martinez A.T."/>
            <person name="Grigoriev I.V."/>
        </authorList>
    </citation>
    <scope>NUCLEOTIDE SEQUENCE</scope>
    <source>
        <strain evidence="2">AH 44721</strain>
    </source>
</reference>
<feature type="region of interest" description="Disordered" evidence="1">
    <location>
        <begin position="91"/>
        <end position="123"/>
    </location>
</feature>
<dbReference type="Proteomes" id="UP000724874">
    <property type="component" value="Unassembled WGS sequence"/>
</dbReference>
<evidence type="ECO:0000313" key="2">
    <source>
        <dbReference type="EMBL" id="KAF8906556.1"/>
    </source>
</evidence>
<comment type="caution">
    <text evidence="2">The sequence shown here is derived from an EMBL/GenBank/DDBJ whole genome shotgun (WGS) entry which is preliminary data.</text>
</comment>
<feature type="region of interest" description="Disordered" evidence="1">
    <location>
        <begin position="1"/>
        <end position="46"/>
    </location>
</feature>
<dbReference type="OrthoDB" id="2434934at2759"/>
<sequence>MGVLAFFSSGEPQTSNQGLVEPAQVPNDPPAVSSNPADVVSGLPTEAETSVVSTQAVQFSSVTVETQAGVKARRFSLRSFSLVRRNATETKPAIQNKDIKRQTKEAEVNKSKNKSPLSKAEKQAQKSALAIRSVIVGPLSTTESKAPLAPVGRSELNKIKSQLLEPDLANKLIAQLRQLPAIGEPSSHQASTRGPIHAVCLDLTDMEEHLQHFAKLTHPVDKPREISVEIVHLQDVMSASIEALVNLLNEMHIINLITSPDFGLGQPGDGDGLLAGAVPTAETVINGVRQLTPELMALGYATGKAITPDHSGIYPPTDRMSVLTYWWGLELLLPPPSLAYLNDVKSISGAVVNFLTALSLMNEGVREILPFVRYIAQYVDFEFDSIKQQDKWRGVVCAATWIMPAAMVPRPWDFPSAPPKGPAQDSKDGEKSKPFEGSTGSIPVSSPLQTPAYSVLDVVASPSGKLKA</sequence>
<feature type="region of interest" description="Disordered" evidence="1">
    <location>
        <begin position="414"/>
        <end position="448"/>
    </location>
</feature>